<organism evidence="2 3">
    <name type="scientific">Necator americanus</name>
    <name type="common">Human hookworm</name>
    <dbReference type="NCBI Taxonomy" id="51031"/>
    <lineage>
        <taxon>Eukaryota</taxon>
        <taxon>Metazoa</taxon>
        <taxon>Ecdysozoa</taxon>
        <taxon>Nematoda</taxon>
        <taxon>Chromadorea</taxon>
        <taxon>Rhabditida</taxon>
        <taxon>Rhabditina</taxon>
        <taxon>Rhabditomorpha</taxon>
        <taxon>Strongyloidea</taxon>
        <taxon>Ancylostomatidae</taxon>
        <taxon>Bunostominae</taxon>
        <taxon>Necator</taxon>
    </lineage>
</organism>
<gene>
    <name evidence="2" type="primary">Necator_chrIV.g16116</name>
    <name evidence="2" type="ORF">RB195_002820</name>
</gene>
<dbReference type="InterPro" id="IPR036259">
    <property type="entry name" value="MFS_trans_sf"/>
</dbReference>
<evidence type="ECO:0000256" key="1">
    <source>
        <dbReference type="SAM" id="Phobius"/>
    </source>
</evidence>
<dbReference type="SUPFAM" id="SSF103473">
    <property type="entry name" value="MFS general substrate transporter"/>
    <property type="match status" value="1"/>
</dbReference>
<keyword evidence="3" id="KW-1185">Reference proteome</keyword>
<evidence type="ECO:0000313" key="3">
    <source>
        <dbReference type="Proteomes" id="UP001303046"/>
    </source>
</evidence>
<proteinExistence type="predicted"/>
<sequence>MNIAIDKLYIIDEFHADVKTGHLIQMTTGLCLMCSNGLGVVWMRKLFSEETLLFIGLNFFTMTFMLFFFFYRLWMIVIIMPFACFGISLVTTSADSLLTSLVTVSEQGTVLSIAATFHSFVRTFAPAVSGLLLEKHGFMIFPFLGTLATAFGHATILLFPIRTHLFKKQS</sequence>
<keyword evidence="1" id="KW-1133">Transmembrane helix</keyword>
<feature type="transmembrane region" description="Helical" evidence="1">
    <location>
        <begin position="23"/>
        <end position="43"/>
    </location>
</feature>
<dbReference type="Pfam" id="PF07690">
    <property type="entry name" value="MFS_1"/>
    <property type="match status" value="1"/>
</dbReference>
<dbReference type="InterPro" id="IPR011701">
    <property type="entry name" value="MFS"/>
</dbReference>
<feature type="transmembrane region" description="Helical" evidence="1">
    <location>
        <begin position="52"/>
        <end position="71"/>
    </location>
</feature>
<dbReference type="Gene3D" id="1.20.1250.20">
    <property type="entry name" value="MFS general substrate transporter like domains"/>
    <property type="match status" value="1"/>
</dbReference>
<dbReference type="Proteomes" id="UP001303046">
    <property type="component" value="Unassembled WGS sequence"/>
</dbReference>
<name>A0ABR1DL16_NECAM</name>
<feature type="transmembrane region" description="Helical" evidence="1">
    <location>
        <begin position="77"/>
        <end position="98"/>
    </location>
</feature>
<dbReference type="PANTHER" id="PTHR24002">
    <property type="entry name" value="SOLUTE CARRIER FAMILY 22 MEMBER 18"/>
    <property type="match status" value="1"/>
</dbReference>
<accession>A0ABR1DL16</accession>
<comment type="caution">
    <text evidence="2">The sequence shown here is derived from an EMBL/GenBank/DDBJ whole genome shotgun (WGS) entry which is preliminary data.</text>
</comment>
<dbReference type="EMBL" id="JAVFWL010000004">
    <property type="protein sequence ID" value="KAK6751077.1"/>
    <property type="molecule type" value="Genomic_DNA"/>
</dbReference>
<reference evidence="2 3" key="1">
    <citation type="submission" date="2023-08" db="EMBL/GenBank/DDBJ databases">
        <title>A Necator americanus chromosomal reference genome.</title>
        <authorList>
            <person name="Ilik V."/>
            <person name="Petrzelkova K.J."/>
            <person name="Pardy F."/>
            <person name="Fuh T."/>
            <person name="Niatou-Singa F.S."/>
            <person name="Gouil Q."/>
            <person name="Baker L."/>
            <person name="Ritchie M.E."/>
            <person name="Jex A.R."/>
            <person name="Gazzola D."/>
            <person name="Li H."/>
            <person name="Toshio Fujiwara R."/>
            <person name="Zhan B."/>
            <person name="Aroian R.V."/>
            <person name="Pafco B."/>
            <person name="Schwarz E.M."/>
        </authorList>
    </citation>
    <scope>NUCLEOTIDE SEQUENCE [LARGE SCALE GENOMIC DNA]</scope>
    <source>
        <strain evidence="2 3">Aroian</strain>
        <tissue evidence="2">Whole animal</tissue>
    </source>
</reference>
<keyword evidence="1" id="KW-0472">Membrane</keyword>
<protein>
    <recommendedName>
        <fullName evidence="4">Major facilitator superfamily (MFS) profile domain-containing protein</fullName>
    </recommendedName>
</protein>
<keyword evidence="1" id="KW-0812">Transmembrane</keyword>
<dbReference type="PANTHER" id="PTHR24002:SF3">
    <property type="entry name" value="SOLUTE CARRIER FAMILY 22 MEMBER 18"/>
    <property type="match status" value="1"/>
</dbReference>
<evidence type="ECO:0008006" key="4">
    <source>
        <dbReference type="Google" id="ProtNLM"/>
    </source>
</evidence>
<feature type="transmembrane region" description="Helical" evidence="1">
    <location>
        <begin position="139"/>
        <end position="161"/>
    </location>
</feature>
<evidence type="ECO:0000313" key="2">
    <source>
        <dbReference type="EMBL" id="KAK6751077.1"/>
    </source>
</evidence>